<feature type="binding site" evidence="4">
    <location>
        <position position="206"/>
    </location>
    <ligand>
        <name>a divalent metal cation</name>
        <dbReference type="ChEBI" id="CHEBI:60240"/>
        <label>1</label>
    </ligand>
</feature>
<protein>
    <submittedName>
        <fullName evidence="5">TatD DNase family protein</fullName>
    </submittedName>
</protein>
<dbReference type="PROSITE" id="PS01091">
    <property type="entry name" value="TATD_3"/>
    <property type="match status" value="1"/>
</dbReference>
<proteinExistence type="inferred from homology"/>
<dbReference type="InterPro" id="IPR032466">
    <property type="entry name" value="Metal_Hydrolase"/>
</dbReference>
<dbReference type="EMBL" id="QJKI01000003">
    <property type="protein sequence ID" value="PXX80727.1"/>
    <property type="molecule type" value="Genomic_DNA"/>
</dbReference>
<evidence type="ECO:0000313" key="6">
    <source>
        <dbReference type="Proteomes" id="UP000247555"/>
    </source>
</evidence>
<dbReference type="Proteomes" id="UP000247555">
    <property type="component" value="Unassembled WGS sequence"/>
</dbReference>
<reference evidence="5 6" key="1">
    <citation type="submission" date="2018-05" db="EMBL/GenBank/DDBJ databases">
        <title>Genomic Encyclopedia of Type Strains, Phase IV (KMG-IV): sequencing the most valuable type-strain genomes for metagenomic binning, comparative biology and taxonomic classification.</title>
        <authorList>
            <person name="Goeker M."/>
        </authorList>
    </citation>
    <scope>NUCLEOTIDE SEQUENCE [LARGE SCALE GENOMIC DNA]</scope>
    <source>
        <strain evidence="5 6">DSM 29661</strain>
    </source>
</reference>
<dbReference type="PANTHER" id="PTHR46124">
    <property type="entry name" value="D-AMINOACYL-TRNA DEACYLASE"/>
    <property type="match status" value="1"/>
</dbReference>
<evidence type="ECO:0000256" key="2">
    <source>
        <dbReference type="ARBA" id="ARBA00022723"/>
    </source>
</evidence>
<dbReference type="PIRSF" id="PIRSF005902">
    <property type="entry name" value="DNase_TatD"/>
    <property type="match status" value="1"/>
</dbReference>
<dbReference type="InterPro" id="IPR018228">
    <property type="entry name" value="DNase_TatD-rel_CS"/>
</dbReference>
<dbReference type="CDD" id="cd01310">
    <property type="entry name" value="TatD_DNAse"/>
    <property type="match status" value="1"/>
</dbReference>
<accession>A0A318LGG1</accession>
<evidence type="ECO:0000313" key="5">
    <source>
        <dbReference type="EMBL" id="PXX80727.1"/>
    </source>
</evidence>
<dbReference type="FunFam" id="3.20.20.140:FF:000005">
    <property type="entry name" value="TatD family hydrolase"/>
    <property type="match status" value="1"/>
</dbReference>
<organism evidence="5 6">
    <name type="scientific">Rivihabitans pingtungensis</name>
    <dbReference type="NCBI Taxonomy" id="1054498"/>
    <lineage>
        <taxon>Bacteria</taxon>
        <taxon>Pseudomonadati</taxon>
        <taxon>Pseudomonadota</taxon>
        <taxon>Betaproteobacteria</taxon>
        <taxon>Neisseriales</taxon>
        <taxon>Aquaspirillaceae</taxon>
        <taxon>Rivihabitans</taxon>
    </lineage>
</organism>
<feature type="binding site" evidence="4">
    <location>
        <position position="97"/>
    </location>
    <ligand>
        <name>a divalent metal cation</name>
        <dbReference type="ChEBI" id="CHEBI:60240"/>
        <label>1</label>
    </ligand>
</feature>
<keyword evidence="6" id="KW-1185">Reference proteome</keyword>
<dbReference type="GO" id="GO:0046872">
    <property type="term" value="F:metal ion binding"/>
    <property type="evidence" value="ECO:0007669"/>
    <property type="project" value="UniProtKB-KW"/>
</dbReference>
<comment type="similarity">
    <text evidence="1">Belongs to the metallo-dependent hydrolases superfamily. TatD-type hydrolase family.</text>
</comment>
<dbReference type="GO" id="GO:0016788">
    <property type="term" value="F:hydrolase activity, acting on ester bonds"/>
    <property type="evidence" value="ECO:0007669"/>
    <property type="project" value="InterPro"/>
</dbReference>
<feature type="binding site" evidence="4">
    <location>
        <position position="14"/>
    </location>
    <ligand>
        <name>a divalent metal cation</name>
        <dbReference type="ChEBI" id="CHEBI:60240"/>
        <label>1</label>
    </ligand>
</feature>
<feature type="binding site" evidence="4">
    <location>
        <position position="133"/>
    </location>
    <ligand>
        <name>a divalent metal cation</name>
        <dbReference type="ChEBI" id="CHEBI:60240"/>
        <label>2</label>
    </ligand>
</feature>
<dbReference type="SUPFAM" id="SSF51556">
    <property type="entry name" value="Metallo-dependent hydrolases"/>
    <property type="match status" value="1"/>
</dbReference>
<dbReference type="InterPro" id="IPR001130">
    <property type="entry name" value="TatD-like"/>
</dbReference>
<evidence type="ECO:0000256" key="4">
    <source>
        <dbReference type="PIRSR" id="PIRSR005902-1"/>
    </source>
</evidence>
<evidence type="ECO:0000256" key="3">
    <source>
        <dbReference type="ARBA" id="ARBA00022801"/>
    </source>
</evidence>
<dbReference type="PROSITE" id="PS01090">
    <property type="entry name" value="TATD_2"/>
    <property type="match status" value="1"/>
</dbReference>
<dbReference type="PANTHER" id="PTHR46124:SF2">
    <property type="entry name" value="D-AMINOACYL-TRNA DEACYLASE"/>
    <property type="match status" value="1"/>
</dbReference>
<feature type="binding site" evidence="4">
    <location>
        <position position="156"/>
    </location>
    <ligand>
        <name>a divalent metal cation</name>
        <dbReference type="ChEBI" id="CHEBI:60240"/>
        <label>2</label>
    </ligand>
</feature>
<sequence>MTDTPPLLFDTHCHLDAAEFAADRDAQVAQARAAGVGEILAPAVEQANFADTLVMRARYGCRVALGLHPVYLPRHRPEHLEQLADWLDRERPDAVGEIGLDFYLPELDPAQQEALFVAQLRLARARQLPVVLHLRRAQDRVLKYLRQVGVPGGIAHAFNGSRQQAEAFIALGFKLGFGGAMTYSGSQRIRQLAASLPLSALVLETDAPDIRPAWAPDTPNAPANLHRFAQVLAELRGEPLDEVIATTTANARAALLLR</sequence>
<feature type="binding site" evidence="4">
    <location>
        <position position="12"/>
    </location>
    <ligand>
        <name>a divalent metal cation</name>
        <dbReference type="ChEBI" id="CHEBI:60240"/>
        <label>1</label>
    </ligand>
</feature>
<dbReference type="Pfam" id="PF01026">
    <property type="entry name" value="TatD_DNase"/>
    <property type="match status" value="1"/>
</dbReference>
<dbReference type="Gene3D" id="3.20.20.140">
    <property type="entry name" value="Metal-dependent hydrolases"/>
    <property type="match status" value="1"/>
</dbReference>
<dbReference type="AlphaFoldDB" id="A0A318LGG1"/>
<keyword evidence="2 4" id="KW-0479">Metal-binding</keyword>
<gene>
    <name evidence="5" type="ORF">DFR34_10368</name>
</gene>
<name>A0A318LGG1_9NEIS</name>
<dbReference type="PROSITE" id="PS01137">
    <property type="entry name" value="TATD_1"/>
    <property type="match status" value="1"/>
</dbReference>
<comment type="caution">
    <text evidence="5">The sequence shown here is derived from an EMBL/GenBank/DDBJ whole genome shotgun (WGS) entry which is preliminary data.</text>
</comment>
<keyword evidence="3" id="KW-0378">Hydrolase</keyword>
<evidence type="ECO:0000256" key="1">
    <source>
        <dbReference type="ARBA" id="ARBA00009275"/>
    </source>
</evidence>
<dbReference type="RefSeq" id="WP_245906804.1">
    <property type="nucleotide sequence ID" value="NZ_QJKI01000003.1"/>
</dbReference>